<proteinExistence type="predicted"/>
<dbReference type="Proteomes" id="UP000183832">
    <property type="component" value="Unassembled WGS sequence"/>
</dbReference>
<evidence type="ECO:0000313" key="1">
    <source>
        <dbReference type="EMBL" id="CRL05588.1"/>
    </source>
</evidence>
<sequence>MSFKIPILNENKNLNLSNLNLTMSDELAEDSKGSRTFHIELYSTWNESRSDRCFHIRLS</sequence>
<dbReference type="AlphaFoldDB" id="A0A1J1J1E4"/>
<accession>A0A1J1J1E4</accession>
<organism evidence="1 2">
    <name type="scientific">Clunio marinus</name>
    <dbReference type="NCBI Taxonomy" id="568069"/>
    <lineage>
        <taxon>Eukaryota</taxon>
        <taxon>Metazoa</taxon>
        <taxon>Ecdysozoa</taxon>
        <taxon>Arthropoda</taxon>
        <taxon>Hexapoda</taxon>
        <taxon>Insecta</taxon>
        <taxon>Pterygota</taxon>
        <taxon>Neoptera</taxon>
        <taxon>Endopterygota</taxon>
        <taxon>Diptera</taxon>
        <taxon>Nematocera</taxon>
        <taxon>Chironomoidea</taxon>
        <taxon>Chironomidae</taxon>
        <taxon>Clunio</taxon>
    </lineage>
</organism>
<reference evidence="1 2" key="1">
    <citation type="submission" date="2015-04" db="EMBL/GenBank/DDBJ databases">
        <authorList>
            <person name="Syromyatnikov M.Y."/>
            <person name="Popov V.N."/>
        </authorList>
    </citation>
    <scope>NUCLEOTIDE SEQUENCE [LARGE SCALE GENOMIC DNA]</scope>
</reference>
<dbReference type="EMBL" id="CVRI01000064">
    <property type="protein sequence ID" value="CRL05588.1"/>
    <property type="molecule type" value="Genomic_DNA"/>
</dbReference>
<keyword evidence="2" id="KW-1185">Reference proteome</keyword>
<name>A0A1J1J1E4_9DIPT</name>
<gene>
    <name evidence="1" type="ORF">CLUMA_CG018462</name>
</gene>
<protein>
    <submittedName>
        <fullName evidence="1">CLUMA_CG018462, isoform A</fullName>
    </submittedName>
</protein>
<evidence type="ECO:0000313" key="2">
    <source>
        <dbReference type="Proteomes" id="UP000183832"/>
    </source>
</evidence>